<dbReference type="STRING" id="136037.A0A067QXL0"/>
<dbReference type="GO" id="GO:0016301">
    <property type="term" value="F:kinase activity"/>
    <property type="evidence" value="ECO:0007669"/>
    <property type="project" value="UniProtKB-KW"/>
</dbReference>
<dbReference type="GO" id="GO:0005829">
    <property type="term" value="C:cytosol"/>
    <property type="evidence" value="ECO:0007669"/>
    <property type="project" value="TreeGrafter"/>
</dbReference>
<evidence type="ECO:0000313" key="4">
    <source>
        <dbReference type="EMBL" id="KDR14975.1"/>
    </source>
</evidence>
<dbReference type="InterPro" id="IPR019510">
    <property type="entry name" value="AKAP7-like_phosphoesterase"/>
</dbReference>
<dbReference type="OMA" id="GDHSECC"/>
<keyword evidence="2" id="KW-0472">Membrane</keyword>
<dbReference type="PANTHER" id="PTHR15934">
    <property type="entry name" value="RNA 2',3'-CYCLIC PHOSPHODIESTERASE"/>
    <property type="match status" value="1"/>
</dbReference>
<evidence type="ECO:0000256" key="2">
    <source>
        <dbReference type="SAM" id="Phobius"/>
    </source>
</evidence>
<dbReference type="InterPro" id="IPR002160">
    <property type="entry name" value="Prot_inh_Kunz-lg"/>
</dbReference>
<dbReference type="Proteomes" id="UP000027135">
    <property type="component" value="Unassembled WGS sequence"/>
</dbReference>
<accession>A0A067QXL0</accession>
<dbReference type="InterPro" id="IPR009097">
    <property type="entry name" value="Cyclic_Pdiesterase"/>
</dbReference>
<dbReference type="PROSITE" id="PS00283">
    <property type="entry name" value="SOYBEAN_KUNITZ"/>
    <property type="match status" value="1"/>
</dbReference>
<keyword evidence="2" id="KW-1133">Transmembrane helix</keyword>
<organism evidence="4 5">
    <name type="scientific">Zootermopsis nevadensis</name>
    <name type="common">Dampwood termite</name>
    <dbReference type="NCBI Taxonomy" id="136037"/>
    <lineage>
        <taxon>Eukaryota</taxon>
        <taxon>Metazoa</taxon>
        <taxon>Ecdysozoa</taxon>
        <taxon>Arthropoda</taxon>
        <taxon>Hexapoda</taxon>
        <taxon>Insecta</taxon>
        <taxon>Pterygota</taxon>
        <taxon>Neoptera</taxon>
        <taxon>Polyneoptera</taxon>
        <taxon>Dictyoptera</taxon>
        <taxon>Blattodea</taxon>
        <taxon>Blattoidea</taxon>
        <taxon>Termitoidae</taxon>
        <taxon>Termopsidae</taxon>
        <taxon>Zootermopsis</taxon>
    </lineage>
</organism>
<dbReference type="Gene3D" id="3.90.1140.10">
    <property type="entry name" value="Cyclic phosphodiesterase"/>
    <property type="match status" value="1"/>
</dbReference>
<keyword evidence="4" id="KW-0808">Transferase</keyword>
<gene>
    <name evidence="4" type="ORF">L798_10666</name>
</gene>
<keyword evidence="4" id="KW-0418">Kinase</keyword>
<feature type="region of interest" description="Disordered" evidence="1">
    <location>
        <begin position="1"/>
        <end position="26"/>
    </location>
</feature>
<evidence type="ECO:0000313" key="5">
    <source>
        <dbReference type="Proteomes" id="UP000027135"/>
    </source>
</evidence>
<reference evidence="4 5" key="1">
    <citation type="journal article" date="2014" name="Nat. Commun.">
        <title>Molecular traces of alternative social organization in a termite genome.</title>
        <authorList>
            <person name="Terrapon N."/>
            <person name="Li C."/>
            <person name="Robertson H.M."/>
            <person name="Ji L."/>
            <person name="Meng X."/>
            <person name="Booth W."/>
            <person name="Chen Z."/>
            <person name="Childers C.P."/>
            <person name="Glastad K.M."/>
            <person name="Gokhale K."/>
            <person name="Gowin J."/>
            <person name="Gronenberg W."/>
            <person name="Hermansen R.A."/>
            <person name="Hu H."/>
            <person name="Hunt B.G."/>
            <person name="Huylmans A.K."/>
            <person name="Khalil S.M."/>
            <person name="Mitchell R.D."/>
            <person name="Munoz-Torres M.C."/>
            <person name="Mustard J.A."/>
            <person name="Pan H."/>
            <person name="Reese J.T."/>
            <person name="Scharf M.E."/>
            <person name="Sun F."/>
            <person name="Vogel H."/>
            <person name="Xiao J."/>
            <person name="Yang W."/>
            <person name="Yang Z."/>
            <person name="Yang Z."/>
            <person name="Zhou J."/>
            <person name="Zhu J."/>
            <person name="Brent C.S."/>
            <person name="Elsik C.G."/>
            <person name="Goodisman M.A."/>
            <person name="Liberles D.A."/>
            <person name="Roe R.M."/>
            <person name="Vargo E.L."/>
            <person name="Vilcinskas A."/>
            <person name="Wang J."/>
            <person name="Bornberg-Bauer E."/>
            <person name="Korb J."/>
            <person name="Zhang G."/>
            <person name="Liebig J."/>
        </authorList>
    </citation>
    <scope>NUCLEOTIDE SEQUENCE [LARGE SCALE GENOMIC DNA]</scope>
    <source>
        <tissue evidence="4">Whole organism</tissue>
    </source>
</reference>
<dbReference type="GO" id="GO:0010738">
    <property type="term" value="P:regulation of protein kinase A signaling"/>
    <property type="evidence" value="ECO:0007669"/>
    <property type="project" value="TreeGrafter"/>
</dbReference>
<keyword evidence="2" id="KW-0812">Transmembrane</keyword>
<dbReference type="EMBL" id="KK852854">
    <property type="protein sequence ID" value="KDR14975.1"/>
    <property type="molecule type" value="Genomic_DNA"/>
</dbReference>
<dbReference type="GO" id="GO:0034237">
    <property type="term" value="F:protein kinase A regulatory subunit binding"/>
    <property type="evidence" value="ECO:0007669"/>
    <property type="project" value="TreeGrafter"/>
</dbReference>
<feature type="domain" description="A-kinase anchor protein 7-like phosphoesterase" evidence="3">
    <location>
        <begin position="39"/>
        <end position="234"/>
    </location>
</feature>
<evidence type="ECO:0000256" key="1">
    <source>
        <dbReference type="SAM" id="MobiDB-lite"/>
    </source>
</evidence>
<dbReference type="GO" id="GO:0004866">
    <property type="term" value="F:endopeptidase inhibitor activity"/>
    <property type="evidence" value="ECO:0007669"/>
    <property type="project" value="InterPro"/>
</dbReference>
<proteinExistence type="predicted"/>
<protein>
    <submittedName>
        <fullName evidence="4">A-kinase anchor protein 7 isoform gamma</fullName>
    </submittedName>
</protein>
<sequence>MRWHHTCGSLSTSKPKRRRMSKKDPVCDLEGKDMNLRSNYFVGIQVSNPEIHRMVKIVQEAILSKQPALRTAVVPIPTLHITLAVAHLPDMEHISRAAEVVENCGSIHRGFFSKPASLHFSGLKTFGNKVLFASIQQGEALEEVQMMASDLETSFQELTGSPTKKGFKPHLTILKLSKDFKLRRKGIPKISSSLYLDMTDTVFGSQVVQGIQLLSMNKPKDGNGYYYCSHQVAFDVSCLESGDHSECCKKPLSVKPNLDNVSQLQCTVKHEKGVIKRRFHSLSLARLSSVFGRTSESSDNADDKDVLMTLWIVSAASAAIIAAVRRILASK</sequence>
<dbReference type="eggNOG" id="KOG2814">
    <property type="taxonomic scope" value="Eukaryota"/>
</dbReference>
<dbReference type="SUPFAM" id="SSF55144">
    <property type="entry name" value="LigT-like"/>
    <property type="match status" value="1"/>
</dbReference>
<dbReference type="AlphaFoldDB" id="A0A067QXL0"/>
<dbReference type="PANTHER" id="PTHR15934:SF2">
    <property type="entry name" value="A-KINASE ANCHOR PROTEIN 7-LIKE PHOSPHOESTERASE DOMAIN-CONTAINING PROTEIN"/>
    <property type="match status" value="1"/>
</dbReference>
<dbReference type="InterPro" id="IPR052641">
    <property type="entry name" value="AKAP7_isoform_gamma"/>
</dbReference>
<evidence type="ECO:0000259" key="3">
    <source>
        <dbReference type="Pfam" id="PF10469"/>
    </source>
</evidence>
<dbReference type="InParanoid" id="A0A067QXL0"/>
<dbReference type="OrthoDB" id="277832at2759"/>
<name>A0A067QXL0_ZOONE</name>
<keyword evidence="5" id="KW-1185">Reference proteome</keyword>
<feature type="transmembrane region" description="Helical" evidence="2">
    <location>
        <begin position="306"/>
        <end position="328"/>
    </location>
</feature>
<dbReference type="Pfam" id="PF10469">
    <property type="entry name" value="AKAP7_NLS"/>
    <property type="match status" value="1"/>
</dbReference>